<dbReference type="AlphaFoldDB" id="A0ABD6ASU0"/>
<accession>A0ABD6ASU0</accession>
<keyword evidence="2" id="KW-1133">Transmembrane helix</keyword>
<organism evidence="3 4">
    <name type="scientific">Halomarina rubra</name>
    <dbReference type="NCBI Taxonomy" id="2071873"/>
    <lineage>
        <taxon>Archaea</taxon>
        <taxon>Methanobacteriati</taxon>
        <taxon>Methanobacteriota</taxon>
        <taxon>Stenosarchaea group</taxon>
        <taxon>Halobacteria</taxon>
        <taxon>Halobacteriales</taxon>
        <taxon>Natronomonadaceae</taxon>
        <taxon>Halomarina</taxon>
    </lineage>
</organism>
<dbReference type="Proteomes" id="UP001597187">
    <property type="component" value="Unassembled WGS sequence"/>
</dbReference>
<feature type="region of interest" description="Disordered" evidence="1">
    <location>
        <begin position="53"/>
        <end position="76"/>
    </location>
</feature>
<keyword evidence="2" id="KW-0812">Transmembrane</keyword>
<gene>
    <name evidence="3" type="ORF">ACFSBT_04845</name>
</gene>
<evidence type="ECO:0000313" key="4">
    <source>
        <dbReference type="Proteomes" id="UP001597187"/>
    </source>
</evidence>
<name>A0ABD6ASU0_9EURY</name>
<dbReference type="RefSeq" id="WP_250872578.1">
    <property type="nucleotide sequence ID" value="NZ_JALXFV010000002.1"/>
</dbReference>
<sequence length="76" mass="8131">MLAETLLVVTTYALVVALLVVVPLLVVRGVGGALNGSLDADWRATHVESYALRLGETTDDSEDGPPDFGVERPRPR</sequence>
<comment type="caution">
    <text evidence="3">The sequence shown here is derived from an EMBL/GenBank/DDBJ whole genome shotgun (WGS) entry which is preliminary data.</text>
</comment>
<keyword evidence="2" id="KW-0472">Membrane</keyword>
<dbReference type="EMBL" id="JBHUDC010000002">
    <property type="protein sequence ID" value="MFD1512608.1"/>
    <property type="molecule type" value="Genomic_DNA"/>
</dbReference>
<proteinExistence type="predicted"/>
<evidence type="ECO:0000313" key="3">
    <source>
        <dbReference type="EMBL" id="MFD1512608.1"/>
    </source>
</evidence>
<keyword evidence="4" id="KW-1185">Reference proteome</keyword>
<protein>
    <submittedName>
        <fullName evidence="3">Uncharacterized protein</fullName>
    </submittedName>
</protein>
<feature type="transmembrane region" description="Helical" evidence="2">
    <location>
        <begin position="6"/>
        <end position="27"/>
    </location>
</feature>
<evidence type="ECO:0000256" key="1">
    <source>
        <dbReference type="SAM" id="MobiDB-lite"/>
    </source>
</evidence>
<reference evidence="3 4" key="1">
    <citation type="journal article" date="2019" name="Int. J. Syst. Evol. Microbiol.">
        <title>The Global Catalogue of Microorganisms (GCM) 10K type strain sequencing project: providing services to taxonomists for standard genome sequencing and annotation.</title>
        <authorList>
            <consortium name="The Broad Institute Genomics Platform"/>
            <consortium name="The Broad Institute Genome Sequencing Center for Infectious Disease"/>
            <person name="Wu L."/>
            <person name="Ma J."/>
        </authorList>
    </citation>
    <scope>NUCLEOTIDE SEQUENCE [LARGE SCALE GENOMIC DNA]</scope>
    <source>
        <strain evidence="3 4">CGMCC 1.12563</strain>
    </source>
</reference>
<evidence type="ECO:0000256" key="2">
    <source>
        <dbReference type="SAM" id="Phobius"/>
    </source>
</evidence>